<evidence type="ECO:0000256" key="7">
    <source>
        <dbReference type="ARBA" id="ARBA00023136"/>
    </source>
</evidence>
<dbReference type="InterPro" id="IPR052672">
    <property type="entry name" value="Type1_Cytokine_Rcpt_Type2"/>
</dbReference>
<feature type="transmembrane region" description="Helical" evidence="10">
    <location>
        <begin position="148"/>
        <end position="168"/>
    </location>
</feature>
<evidence type="ECO:0000256" key="4">
    <source>
        <dbReference type="ARBA" id="ARBA00022729"/>
    </source>
</evidence>
<feature type="domain" description="Fibronectin type-III" evidence="11">
    <location>
        <begin position="50"/>
        <end position="145"/>
    </location>
</feature>
<dbReference type="InterPro" id="IPR013783">
    <property type="entry name" value="Ig-like_fold"/>
</dbReference>
<dbReference type="Pfam" id="PF00041">
    <property type="entry name" value="fn3"/>
    <property type="match status" value="1"/>
</dbReference>
<comment type="subcellular location">
    <subcellularLocation>
        <location evidence="1">Membrane</location>
        <topology evidence="1">Single-pass type I membrane protein</topology>
    </subcellularLocation>
</comment>
<evidence type="ECO:0000259" key="11">
    <source>
        <dbReference type="PROSITE" id="PS50853"/>
    </source>
</evidence>
<evidence type="ECO:0000256" key="8">
    <source>
        <dbReference type="ARBA" id="ARBA00023170"/>
    </source>
</evidence>
<dbReference type="EMBL" id="JBBPFD010000018">
    <property type="protein sequence ID" value="KAK7889213.1"/>
    <property type="molecule type" value="Genomic_DNA"/>
</dbReference>
<dbReference type="Proteomes" id="UP001460270">
    <property type="component" value="Unassembled WGS sequence"/>
</dbReference>
<comment type="caution">
    <text evidence="12">The sequence shown here is derived from an EMBL/GenBank/DDBJ whole genome shotgun (WGS) entry which is preliminary data.</text>
</comment>
<evidence type="ECO:0000256" key="6">
    <source>
        <dbReference type="ARBA" id="ARBA00022989"/>
    </source>
</evidence>
<dbReference type="Gene3D" id="2.60.40.10">
    <property type="entry name" value="Immunoglobulins"/>
    <property type="match status" value="1"/>
</dbReference>
<evidence type="ECO:0000256" key="3">
    <source>
        <dbReference type="ARBA" id="ARBA00022692"/>
    </source>
</evidence>
<dbReference type="CDD" id="cd00063">
    <property type="entry name" value="FN3"/>
    <property type="match status" value="1"/>
</dbReference>
<evidence type="ECO:0000256" key="10">
    <source>
        <dbReference type="SAM" id="Phobius"/>
    </source>
</evidence>
<dbReference type="PANTHER" id="PTHR48423:SF1">
    <property type="entry name" value="INTERLEUKIN-27 RECEPTOR SUBUNIT ALPHA"/>
    <property type="match status" value="1"/>
</dbReference>
<proteinExistence type="inferred from homology"/>
<gene>
    <name evidence="12" type="ORF">WMY93_024773</name>
</gene>
<evidence type="ECO:0000313" key="12">
    <source>
        <dbReference type="EMBL" id="KAK7889213.1"/>
    </source>
</evidence>
<dbReference type="PANTHER" id="PTHR48423">
    <property type="entry name" value="INTERLEUKIN-27 RECEPTOR SUBUNIT ALPHA"/>
    <property type="match status" value="1"/>
</dbReference>
<dbReference type="GO" id="GO:0005886">
    <property type="term" value="C:plasma membrane"/>
    <property type="evidence" value="ECO:0007669"/>
    <property type="project" value="UniProtKB-ARBA"/>
</dbReference>
<dbReference type="SUPFAM" id="SSF49265">
    <property type="entry name" value="Fibronectin type III"/>
    <property type="match status" value="1"/>
</dbReference>
<dbReference type="InterPro" id="IPR003961">
    <property type="entry name" value="FN3_dom"/>
</dbReference>
<name>A0AAW0N3V7_9GOBI</name>
<keyword evidence="3 10" id="KW-0812">Transmembrane</keyword>
<comment type="similarity">
    <text evidence="2">Belongs to the type I cytokine receptor family. Type 2 subfamily.</text>
</comment>
<evidence type="ECO:0000256" key="2">
    <source>
        <dbReference type="ARBA" id="ARBA00008921"/>
    </source>
</evidence>
<keyword evidence="9" id="KW-0325">Glycoprotein</keyword>
<dbReference type="PROSITE" id="PS50853">
    <property type="entry name" value="FN3"/>
    <property type="match status" value="1"/>
</dbReference>
<keyword evidence="6 10" id="KW-1133">Transmembrane helix</keyword>
<accession>A0AAW0N3V7</accession>
<keyword evidence="4" id="KW-0732">Signal</keyword>
<dbReference type="InterPro" id="IPR036116">
    <property type="entry name" value="FN3_sf"/>
</dbReference>
<evidence type="ECO:0000256" key="5">
    <source>
        <dbReference type="ARBA" id="ARBA00022737"/>
    </source>
</evidence>
<evidence type="ECO:0000256" key="9">
    <source>
        <dbReference type="ARBA" id="ARBA00023180"/>
    </source>
</evidence>
<evidence type="ECO:0000313" key="13">
    <source>
        <dbReference type="Proteomes" id="UP001460270"/>
    </source>
</evidence>
<keyword evidence="7 10" id="KW-0472">Membrane</keyword>
<evidence type="ECO:0000256" key="1">
    <source>
        <dbReference type="ARBA" id="ARBA00004479"/>
    </source>
</evidence>
<dbReference type="AlphaFoldDB" id="A0AAW0N3V7"/>
<organism evidence="12 13">
    <name type="scientific">Mugilogobius chulae</name>
    <name type="common">yellowstripe goby</name>
    <dbReference type="NCBI Taxonomy" id="88201"/>
    <lineage>
        <taxon>Eukaryota</taxon>
        <taxon>Metazoa</taxon>
        <taxon>Chordata</taxon>
        <taxon>Craniata</taxon>
        <taxon>Vertebrata</taxon>
        <taxon>Euteleostomi</taxon>
        <taxon>Actinopterygii</taxon>
        <taxon>Neopterygii</taxon>
        <taxon>Teleostei</taxon>
        <taxon>Neoteleostei</taxon>
        <taxon>Acanthomorphata</taxon>
        <taxon>Gobiaria</taxon>
        <taxon>Gobiiformes</taxon>
        <taxon>Gobioidei</taxon>
        <taxon>Gobiidae</taxon>
        <taxon>Gobionellinae</taxon>
        <taxon>Mugilogobius</taxon>
    </lineage>
</organism>
<keyword evidence="8" id="KW-0675">Receptor</keyword>
<sequence>MVKLGPNNSHVVITDMQPFVCYEGAVYVFFSKNSVDRLEFTDVNTAVKVPTTGPFVEERVEGTTVNVSWLPLTLSQRGGCITKYTLYLKQSSKSETTTSYIVSASQKFWVLRDLTPGAYSVWMTASTAKGESKPGQKVNFFIQHESQVVLILILAILFFFLVLLLCACQITDVNKSVLLYSQYCLPDIPDPKNSKWAKDFLKEKGQSKVSLHLQLSTSTPEFRVRVFTPLYPHITYIKSLSHDSDSSGHTQTSSLDTSETAGYISSHGTATMSEEDEDNGEFSPFFPSHSFLSEQLDFGQKLTLDAVRIDGTDFFL</sequence>
<protein>
    <recommendedName>
        <fullName evidence="11">Fibronectin type-III domain-containing protein</fullName>
    </recommendedName>
</protein>
<keyword evidence="13" id="KW-1185">Reference proteome</keyword>
<keyword evidence="5" id="KW-0677">Repeat</keyword>
<reference evidence="13" key="1">
    <citation type="submission" date="2024-04" db="EMBL/GenBank/DDBJ databases">
        <title>Salinicola lusitanus LLJ914,a marine bacterium isolated from the Okinawa Trough.</title>
        <authorList>
            <person name="Li J."/>
        </authorList>
    </citation>
    <scope>NUCLEOTIDE SEQUENCE [LARGE SCALE GENOMIC DNA]</scope>
</reference>